<dbReference type="InterPro" id="IPR021109">
    <property type="entry name" value="Peptidase_aspartic_dom_sf"/>
</dbReference>
<dbReference type="PROSITE" id="PS50157">
    <property type="entry name" value="ZINC_FINGER_C2H2_2"/>
    <property type="match status" value="1"/>
</dbReference>
<keyword evidence="1" id="KW-0479">Metal-binding</keyword>
<evidence type="ECO:0000313" key="3">
    <source>
        <dbReference type="EMBL" id="CAF1500820.1"/>
    </source>
</evidence>
<organism evidence="3 4">
    <name type="scientific">Adineta steineri</name>
    <dbReference type="NCBI Taxonomy" id="433720"/>
    <lineage>
        <taxon>Eukaryota</taxon>
        <taxon>Metazoa</taxon>
        <taxon>Spiralia</taxon>
        <taxon>Gnathifera</taxon>
        <taxon>Rotifera</taxon>
        <taxon>Eurotatoria</taxon>
        <taxon>Bdelloidea</taxon>
        <taxon>Adinetida</taxon>
        <taxon>Adinetidae</taxon>
        <taxon>Adineta</taxon>
    </lineage>
</organism>
<evidence type="ECO:0000259" key="2">
    <source>
        <dbReference type="PROSITE" id="PS50157"/>
    </source>
</evidence>
<proteinExistence type="predicted"/>
<feature type="non-terminal residue" evidence="3">
    <location>
        <position position="118"/>
    </location>
</feature>
<dbReference type="InterPro" id="IPR013087">
    <property type="entry name" value="Znf_C2H2_type"/>
</dbReference>
<keyword evidence="1" id="KW-0862">Zinc</keyword>
<dbReference type="EMBL" id="CAJNOE010003251">
    <property type="protein sequence ID" value="CAF1500820.1"/>
    <property type="molecule type" value="Genomic_DNA"/>
</dbReference>
<reference evidence="3" key="1">
    <citation type="submission" date="2021-02" db="EMBL/GenBank/DDBJ databases">
        <authorList>
            <person name="Nowell W R."/>
        </authorList>
    </citation>
    <scope>NUCLEOTIDE SEQUENCE</scope>
</reference>
<feature type="domain" description="C2H2-type" evidence="2">
    <location>
        <begin position="81"/>
        <end position="110"/>
    </location>
</feature>
<accession>A0A815T5D8</accession>
<dbReference type="PROSITE" id="PS00028">
    <property type="entry name" value="ZINC_FINGER_C2H2_1"/>
    <property type="match status" value="1"/>
</dbReference>
<gene>
    <name evidence="3" type="ORF">IZO911_LOCUS44994</name>
</gene>
<sequence>MTMNQIATSITAEISKMVCMDLILGQDWCYNNNAMINFQEKTVKVNLRVGHGEQQIIIPFDIDQQHICVVRAIETTNKNINQCRTCHEYFESKNQLIEHLTKEDHGTKSPLNNIQQVV</sequence>
<name>A0A815T5D8_9BILA</name>
<protein>
    <recommendedName>
        <fullName evidence="2">C2H2-type domain-containing protein</fullName>
    </recommendedName>
</protein>
<comment type="caution">
    <text evidence="3">The sequence shown here is derived from an EMBL/GenBank/DDBJ whole genome shotgun (WGS) entry which is preliminary data.</text>
</comment>
<evidence type="ECO:0000313" key="4">
    <source>
        <dbReference type="Proteomes" id="UP000663860"/>
    </source>
</evidence>
<dbReference type="GO" id="GO:0008270">
    <property type="term" value="F:zinc ion binding"/>
    <property type="evidence" value="ECO:0007669"/>
    <property type="project" value="UniProtKB-KW"/>
</dbReference>
<dbReference type="AlphaFoldDB" id="A0A815T5D8"/>
<dbReference type="Gene3D" id="2.40.70.10">
    <property type="entry name" value="Acid Proteases"/>
    <property type="match status" value="1"/>
</dbReference>
<dbReference type="Proteomes" id="UP000663860">
    <property type="component" value="Unassembled WGS sequence"/>
</dbReference>
<evidence type="ECO:0000256" key="1">
    <source>
        <dbReference type="PROSITE-ProRule" id="PRU00042"/>
    </source>
</evidence>
<keyword evidence="1" id="KW-0863">Zinc-finger</keyword>